<reference evidence="1" key="1">
    <citation type="submission" date="2021-11" db="EMBL/GenBank/DDBJ databases">
        <title>Clostridia strains as spoilage organisms.</title>
        <authorList>
            <person name="Wambui J."/>
            <person name="Stevens M.J.A."/>
            <person name="Stephan R."/>
        </authorList>
    </citation>
    <scope>NUCLEOTIDE SEQUENCE</scope>
    <source>
        <strain evidence="1">CF009</strain>
    </source>
</reference>
<proteinExistence type="predicted"/>
<evidence type="ECO:0000313" key="2">
    <source>
        <dbReference type="Proteomes" id="UP001164733"/>
    </source>
</evidence>
<dbReference type="RefSeq" id="WP_216121106.1">
    <property type="nucleotide sequence ID" value="NZ_CP086239.1"/>
</dbReference>
<name>A0AA47EL49_9CLOT</name>
<dbReference type="AlphaFoldDB" id="A0AA47EL49"/>
<organism evidence="1 2">
    <name type="scientific">Clostridium estertheticum</name>
    <dbReference type="NCBI Taxonomy" id="238834"/>
    <lineage>
        <taxon>Bacteria</taxon>
        <taxon>Bacillati</taxon>
        <taxon>Bacillota</taxon>
        <taxon>Clostridia</taxon>
        <taxon>Eubacteriales</taxon>
        <taxon>Clostridiaceae</taxon>
        <taxon>Clostridium</taxon>
    </lineage>
</organism>
<dbReference type="InterPro" id="IPR024524">
    <property type="entry name" value="DUF3800"/>
</dbReference>
<gene>
    <name evidence="1" type="ORF">LL038_07545</name>
</gene>
<dbReference type="Proteomes" id="UP001164733">
    <property type="component" value="Chromosome"/>
</dbReference>
<dbReference type="Pfam" id="PF12686">
    <property type="entry name" value="DUF3800"/>
    <property type="match status" value="1"/>
</dbReference>
<evidence type="ECO:0000313" key="1">
    <source>
        <dbReference type="EMBL" id="WAG62085.1"/>
    </source>
</evidence>
<dbReference type="EMBL" id="CP086239">
    <property type="protein sequence ID" value="WAG62085.1"/>
    <property type="molecule type" value="Genomic_DNA"/>
</dbReference>
<accession>A0AA47EL49</accession>
<protein>
    <submittedName>
        <fullName evidence="1">DUF3800 domain-containing protein</fullName>
    </submittedName>
</protein>
<sequence>MDVDIYRDEWSMLLGIPLLNEKYSFFYDETGNVRKFRLTENGVNADEGIANDFILGGILYKGDAPPCDLDLLYEELKIKAPEIKFKTLAGRGSDFWTAIGKKPIHQFLIWLENSGLYVHYATLNNMYYSIVDMVDSLFVTQPQFNFGPEWVQILKASWHRFVTAHLDEILAIFYRYDYPSIVKSNIKDFCYEISDLIQYYDVDDFYLENFRQLLKTNGRKGELFFVEDNTPGLLVEEYSSLRTGRCALYKDAMHNFDEEAEAESSLEDMPFTMNGKKLTNYKFIDSKAERLIQVSDVWVGLLGKLFFMLDESTPSMIESKLESLNKEQKECIVIINSLIDRAEGLNRALIQNVNSIDMVQHRGSLLVLMGELV</sequence>